<name>A0AAD3P7J7_NEPGR</name>
<gene>
    <name evidence="2" type="ORF">Nepgr_001053</name>
</gene>
<dbReference type="AlphaFoldDB" id="A0AAD3P7J7"/>
<feature type="region of interest" description="Disordered" evidence="1">
    <location>
        <begin position="1"/>
        <end position="115"/>
    </location>
</feature>
<dbReference type="Proteomes" id="UP001279734">
    <property type="component" value="Unassembled WGS sequence"/>
</dbReference>
<feature type="compositionally biased region" description="Polar residues" evidence="1">
    <location>
        <begin position="43"/>
        <end position="53"/>
    </location>
</feature>
<feature type="compositionally biased region" description="Polar residues" evidence="1">
    <location>
        <begin position="66"/>
        <end position="92"/>
    </location>
</feature>
<comment type="caution">
    <text evidence="2">The sequence shown here is derived from an EMBL/GenBank/DDBJ whole genome shotgun (WGS) entry which is preliminary data.</text>
</comment>
<protein>
    <submittedName>
        <fullName evidence="2">Uncharacterized protein</fullName>
    </submittedName>
</protein>
<accession>A0AAD3P7J7</accession>
<organism evidence="2 3">
    <name type="scientific">Nepenthes gracilis</name>
    <name type="common">Slender pitcher plant</name>
    <dbReference type="NCBI Taxonomy" id="150966"/>
    <lineage>
        <taxon>Eukaryota</taxon>
        <taxon>Viridiplantae</taxon>
        <taxon>Streptophyta</taxon>
        <taxon>Embryophyta</taxon>
        <taxon>Tracheophyta</taxon>
        <taxon>Spermatophyta</taxon>
        <taxon>Magnoliopsida</taxon>
        <taxon>eudicotyledons</taxon>
        <taxon>Gunneridae</taxon>
        <taxon>Pentapetalae</taxon>
        <taxon>Caryophyllales</taxon>
        <taxon>Nepenthaceae</taxon>
        <taxon>Nepenthes</taxon>
    </lineage>
</organism>
<evidence type="ECO:0000256" key="1">
    <source>
        <dbReference type="SAM" id="MobiDB-lite"/>
    </source>
</evidence>
<reference evidence="2" key="1">
    <citation type="submission" date="2023-05" db="EMBL/GenBank/DDBJ databases">
        <title>Nepenthes gracilis genome sequencing.</title>
        <authorList>
            <person name="Fukushima K."/>
        </authorList>
    </citation>
    <scope>NUCLEOTIDE SEQUENCE</scope>
    <source>
        <strain evidence="2">SING2019-196</strain>
    </source>
</reference>
<evidence type="ECO:0000313" key="2">
    <source>
        <dbReference type="EMBL" id="GMG99213.1"/>
    </source>
</evidence>
<dbReference type="EMBL" id="BSYO01000001">
    <property type="protein sequence ID" value="GMG99213.1"/>
    <property type="molecule type" value="Genomic_DNA"/>
</dbReference>
<keyword evidence="3" id="KW-1185">Reference proteome</keyword>
<evidence type="ECO:0000313" key="3">
    <source>
        <dbReference type="Proteomes" id="UP001279734"/>
    </source>
</evidence>
<feature type="compositionally biased region" description="Basic residues" evidence="1">
    <location>
        <begin position="26"/>
        <end position="40"/>
    </location>
</feature>
<sequence>MPKENRNAMTFTNDNRISQPTNNHGHTVRQSKKKARRNKKSSTLVNHPQSQKLARSIKRIQRARKVQQTWKSGPISQGTKIKGDINTTTSRPYSAGMKQGSQRFHANMPRMFPRR</sequence>
<feature type="compositionally biased region" description="Polar residues" evidence="1">
    <location>
        <begin position="7"/>
        <end position="25"/>
    </location>
</feature>
<proteinExistence type="predicted"/>
<feature type="compositionally biased region" description="Basic residues" evidence="1">
    <location>
        <begin position="55"/>
        <end position="65"/>
    </location>
</feature>